<evidence type="ECO:0000313" key="3">
    <source>
        <dbReference type="Proteomes" id="UP000489600"/>
    </source>
</evidence>
<feature type="region of interest" description="Disordered" evidence="1">
    <location>
        <begin position="55"/>
        <end position="111"/>
    </location>
</feature>
<feature type="compositionally biased region" description="Basic and acidic residues" evidence="1">
    <location>
        <begin position="77"/>
        <end position="87"/>
    </location>
</feature>
<feature type="compositionally biased region" description="Basic and acidic residues" evidence="1">
    <location>
        <begin position="55"/>
        <end position="65"/>
    </location>
</feature>
<evidence type="ECO:0000313" key="2">
    <source>
        <dbReference type="EMBL" id="VVB05128.1"/>
    </source>
</evidence>
<dbReference type="Proteomes" id="UP000489600">
    <property type="component" value="Unassembled WGS sequence"/>
</dbReference>
<dbReference type="AlphaFoldDB" id="A0A565BUU4"/>
<protein>
    <submittedName>
        <fullName evidence="2">Uncharacterized protein</fullName>
    </submittedName>
</protein>
<name>A0A565BUU4_9BRAS</name>
<keyword evidence="3" id="KW-1185">Reference proteome</keyword>
<comment type="caution">
    <text evidence="2">The sequence shown here is derived from an EMBL/GenBank/DDBJ whole genome shotgun (WGS) entry which is preliminary data.</text>
</comment>
<accession>A0A565BUU4</accession>
<gene>
    <name evidence="2" type="ORF">ANE_LOCUS15572</name>
</gene>
<proteinExistence type="predicted"/>
<dbReference type="EMBL" id="CABITT030000005">
    <property type="protein sequence ID" value="VVB05128.1"/>
    <property type="molecule type" value="Genomic_DNA"/>
</dbReference>
<reference evidence="2" key="1">
    <citation type="submission" date="2019-07" db="EMBL/GenBank/DDBJ databases">
        <authorList>
            <person name="Dittberner H."/>
        </authorList>
    </citation>
    <scope>NUCLEOTIDE SEQUENCE [LARGE SCALE GENOMIC DNA]</scope>
</reference>
<organism evidence="2 3">
    <name type="scientific">Arabis nemorensis</name>
    <dbReference type="NCBI Taxonomy" id="586526"/>
    <lineage>
        <taxon>Eukaryota</taxon>
        <taxon>Viridiplantae</taxon>
        <taxon>Streptophyta</taxon>
        <taxon>Embryophyta</taxon>
        <taxon>Tracheophyta</taxon>
        <taxon>Spermatophyta</taxon>
        <taxon>Magnoliopsida</taxon>
        <taxon>eudicotyledons</taxon>
        <taxon>Gunneridae</taxon>
        <taxon>Pentapetalae</taxon>
        <taxon>rosids</taxon>
        <taxon>malvids</taxon>
        <taxon>Brassicales</taxon>
        <taxon>Brassicaceae</taxon>
        <taxon>Arabideae</taxon>
        <taxon>Arabis</taxon>
    </lineage>
</organism>
<evidence type="ECO:0000256" key="1">
    <source>
        <dbReference type="SAM" id="MobiDB-lite"/>
    </source>
</evidence>
<sequence>MDDYGDQLTDYVLDMEKGSVEKGKGKLLGGEDTGSSQAATEVSLNSLLLSYELHGSSEDKTHQDEAPNISLITQRGYSERSGREDPAHIGTAMIDWGPKPKDVAGVTADSN</sequence>